<feature type="region of interest" description="Disordered" evidence="6">
    <location>
        <begin position="413"/>
        <end position="445"/>
    </location>
</feature>
<dbReference type="InParanoid" id="A0A2J6SXP5"/>
<dbReference type="SUPFAM" id="SSF54768">
    <property type="entry name" value="dsRNA-binding domain-like"/>
    <property type="match status" value="1"/>
</dbReference>
<dbReference type="GO" id="GO:0003697">
    <property type="term" value="F:single-stranded DNA binding"/>
    <property type="evidence" value="ECO:0007669"/>
    <property type="project" value="UniProtKB-ARBA"/>
</dbReference>
<evidence type="ECO:0000256" key="1">
    <source>
        <dbReference type="ARBA" id="ARBA00006638"/>
    </source>
</evidence>
<feature type="compositionally biased region" description="Low complexity" evidence="6">
    <location>
        <begin position="303"/>
        <end position="319"/>
    </location>
</feature>
<dbReference type="Proteomes" id="UP000235371">
    <property type="component" value="Unassembled WGS sequence"/>
</dbReference>
<feature type="region of interest" description="Disordered" evidence="6">
    <location>
        <begin position="265"/>
        <end position="376"/>
    </location>
</feature>
<evidence type="ECO:0000313" key="8">
    <source>
        <dbReference type="Proteomes" id="UP000235371"/>
    </source>
</evidence>
<keyword evidence="4" id="KW-0234">DNA repair</keyword>
<evidence type="ECO:0000256" key="4">
    <source>
        <dbReference type="ARBA" id="ARBA00023204"/>
    </source>
</evidence>
<dbReference type="InterPro" id="IPR004585">
    <property type="entry name" value="DNA_recomb/repair_Rad52"/>
</dbReference>
<dbReference type="RefSeq" id="XP_024732461.1">
    <property type="nucleotide sequence ID" value="XM_024883646.1"/>
</dbReference>
<dbReference type="InterPro" id="IPR007232">
    <property type="entry name" value="Rad52_Rad59_Rad22"/>
</dbReference>
<keyword evidence="2" id="KW-0227">DNA damage</keyword>
<dbReference type="FunFam" id="3.30.390.80:FF:000001">
    <property type="entry name" value="DNA repair protein RAD52 homolog"/>
    <property type="match status" value="1"/>
</dbReference>
<protein>
    <recommendedName>
        <fullName evidence="5">RAD52 homolog</fullName>
    </recommendedName>
</protein>
<accession>A0A2J6SXP5</accession>
<dbReference type="GeneID" id="36591723"/>
<dbReference type="GO" id="GO:0000730">
    <property type="term" value="P:DNA recombinase assembly"/>
    <property type="evidence" value="ECO:0007669"/>
    <property type="project" value="InterPro"/>
</dbReference>
<dbReference type="OrthoDB" id="206565at2759"/>
<dbReference type="PANTHER" id="PTHR12132:SF1">
    <property type="entry name" value="DNA REPAIR PROTEIN RAD52 HOMOLOG"/>
    <property type="match status" value="1"/>
</dbReference>
<evidence type="ECO:0000256" key="5">
    <source>
        <dbReference type="ARBA" id="ARBA00077224"/>
    </source>
</evidence>
<feature type="compositionally biased region" description="Polar residues" evidence="6">
    <location>
        <begin position="320"/>
        <end position="329"/>
    </location>
</feature>
<dbReference type="InterPro" id="IPR042525">
    <property type="entry name" value="Rad52_Rad59_Rad22_sf"/>
</dbReference>
<comment type="similarity">
    <text evidence="1">Belongs to the RAD52 family.</text>
</comment>
<proteinExistence type="inferred from homology"/>
<keyword evidence="3" id="KW-0233">DNA recombination</keyword>
<feature type="compositionally biased region" description="Polar residues" evidence="6">
    <location>
        <begin position="450"/>
        <end position="467"/>
    </location>
</feature>
<feature type="compositionally biased region" description="Basic and acidic residues" evidence="6">
    <location>
        <begin position="430"/>
        <end position="445"/>
    </location>
</feature>
<feature type="region of interest" description="Disordered" evidence="6">
    <location>
        <begin position="217"/>
        <end position="237"/>
    </location>
</feature>
<dbReference type="GO" id="GO:0006312">
    <property type="term" value="P:mitotic recombination"/>
    <property type="evidence" value="ECO:0007669"/>
    <property type="project" value="TreeGrafter"/>
</dbReference>
<dbReference type="STRING" id="1095630.A0A2J6SXP5"/>
<organism evidence="7 8">
    <name type="scientific">Hyaloscypha bicolor E</name>
    <dbReference type="NCBI Taxonomy" id="1095630"/>
    <lineage>
        <taxon>Eukaryota</taxon>
        <taxon>Fungi</taxon>
        <taxon>Dikarya</taxon>
        <taxon>Ascomycota</taxon>
        <taxon>Pezizomycotina</taxon>
        <taxon>Leotiomycetes</taxon>
        <taxon>Helotiales</taxon>
        <taxon>Hyaloscyphaceae</taxon>
        <taxon>Hyaloscypha</taxon>
        <taxon>Hyaloscypha bicolor</taxon>
    </lineage>
</organism>
<reference evidence="7 8" key="1">
    <citation type="submission" date="2016-04" db="EMBL/GenBank/DDBJ databases">
        <title>A degradative enzymes factory behind the ericoid mycorrhizal symbiosis.</title>
        <authorList>
            <consortium name="DOE Joint Genome Institute"/>
            <person name="Martino E."/>
            <person name="Morin E."/>
            <person name="Grelet G."/>
            <person name="Kuo A."/>
            <person name="Kohler A."/>
            <person name="Daghino S."/>
            <person name="Barry K."/>
            <person name="Choi C."/>
            <person name="Cichocki N."/>
            <person name="Clum A."/>
            <person name="Copeland A."/>
            <person name="Hainaut M."/>
            <person name="Haridas S."/>
            <person name="Labutti K."/>
            <person name="Lindquist E."/>
            <person name="Lipzen A."/>
            <person name="Khouja H.-R."/>
            <person name="Murat C."/>
            <person name="Ohm R."/>
            <person name="Olson A."/>
            <person name="Spatafora J."/>
            <person name="Veneault-Fourrey C."/>
            <person name="Henrissat B."/>
            <person name="Grigoriev I."/>
            <person name="Martin F."/>
            <person name="Perotto S."/>
        </authorList>
    </citation>
    <scope>NUCLEOTIDE SEQUENCE [LARGE SCALE GENOMIC DNA]</scope>
    <source>
        <strain evidence="7 8">E</strain>
    </source>
</reference>
<feature type="region of interest" description="Disordered" evidence="6">
    <location>
        <begin position="450"/>
        <end position="469"/>
    </location>
</feature>
<feature type="region of interest" description="Disordered" evidence="6">
    <location>
        <begin position="474"/>
        <end position="532"/>
    </location>
</feature>
<evidence type="ECO:0000256" key="3">
    <source>
        <dbReference type="ARBA" id="ARBA00023172"/>
    </source>
</evidence>
<dbReference type="PANTHER" id="PTHR12132">
    <property type="entry name" value="DNA REPAIR AND RECOMBINATION PROTEIN RAD52, RAD59"/>
    <property type="match status" value="1"/>
</dbReference>
<dbReference type="Pfam" id="PF04098">
    <property type="entry name" value="Rad52_Rad22"/>
    <property type="match status" value="1"/>
</dbReference>
<dbReference type="InterPro" id="IPR041247">
    <property type="entry name" value="Rad52_fam"/>
</dbReference>
<dbReference type="GO" id="GO:0045002">
    <property type="term" value="P:double-strand break repair via single-strand annealing"/>
    <property type="evidence" value="ECO:0007669"/>
    <property type="project" value="InterPro"/>
</dbReference>
<sequence>MPAVGDQHLNTGGKTITNPFEDVKPRISEYTAQEIATLQSRLEKQLGPEYISSRAGPSGQKVHYLAAEKCIQLANEVFGFNGWSSQIMDVQVDFVDENPQTFKVSLGLSVIVRVTLRDGTFHEDVGYGHMENCKGKAAAFEKAKKEGTTDALKRALRNFGNVLGNCIYDKEYLKHVTKVKAQPTKWDVEKLHRHSTFVPTPMKKELEPGFKLLEEKSQNGAAGASISTEDTFDDEFGDFDEADFSVADPESHPDEVVIPPELPAASHHFNGVRGRPSAPNGGNLNINRPPASHPPPGPGPGKGQPVGNNNQAPQPQTPNSGFTRSNSGAGQAMRPPADSGLQSRPLVAGRVLNQPSRNGPPSAPASPARLNRPSDDADACMPPQGAGFFSARAAAMLPEGQTTEGAPAPLPSHLPAFNPHAESPSIRKTPGIDHKTSKPLTRDLKHIPGSSQAVAASPGPKTTNIVNPQLDATRRIGAPGSFSPMANRGSFKQPLKRPVDNGANRTPLTDLPANGPVGGDAGGDTKRQRING</sequence>
<dbReference type="GO" id="GO:0005634">
    <property type="term" value="C:nucleus"/>
    <property type="evidence" value="ECO:0007669"/>
    <property type="project" value="InterPro"/>
</dbReference>
<feature type="compositionally biased region" description="Basic and acidic residues" evidence="6">
    <location>
        <begin position="523"/>
        <end position="532"/>
    </location>
</feature>
<dbReference type="NCBIfam" id="TIGR00607">
    <property type="entry name" value="rad52"/>
    <property type="match status" value="1"/>
</dbReference>
<evidence type="ECO:0000313" key="7">
    <source>
        <dbReference type="EMBL" id="PMD55557.1"/>
    </source>
</evidence>
<keyword evidence="8" id="KW-1185">Reference proteome</keyword>
<evidence type="ECO:0000256" key="6">
    <source>
        <dbReference type="SAM" id="MobiDB-lite"/>
    </source>
</evidence>
<dbReference type="AlphaFoldDB" id="A0A2J6SXP5"/>
<gene>
    <name evidence="7" type="ORF">K444DRAFT_633678</name>
</gene>
<dbReference type="Gene3D" id="3.30.390.80">
    <property type="entry name" value="DNA repair protein Rad52/59/22"/>
    <property type="match status" value="1"/>
</dbReference>
<name>A0A2J6SXP5_9HELO</name>
<evidence type="ECO:0000256" key="2">
    <source>
        <dbReference type="ARBA" id="ARBA00022763"/>
    </source>
</evidence>
<dbReference type="EMBL" id="KZ613855">
    <property type="protein sequence ID" value="PMD55557.1"/>
    <property type="molecule type" value="Genomic_DNA"/>
</dbReference>